<reference evidence="2 3" key="1">
    <citation type="submission" date="2015-03" db="EMBL/GenBank/DDBJ databases">
        <title>Draft genome of the nematode, Opisthorchis viverrini.</title>
        <authorList>
            <person name="Mitreva M."/>
        </authorList>
    </citation>
    <scope>NUCLEOTIDE SEQUENCE [LARGE SCALE GENOMIC DNA]</scope>
    <source>
        <strain evidence="2">Khon Kaen</strain>
    </source>
</reference>
<dbReference type="InterPro" id="IPR027417">
    <property type="entry name" value="P-loop_NTPase"/>
</dbReference>
<dbReference type="InterPro" id="IPR036047">
    <property type="entry name" value="F-box-like_dom_sf"/>
</dbReference>
<gene>
    <name evidence="2" type="ORF">X801_05083</name>
</gene>
<protein>
    <recommendedName>
        <fullName evidence="1">F-box domain-containing protein</fullName>
    </recommendedName>
</protein>
<dbReference type="SUPFAM" id="SSF81383">
    <property type="entry name" value="F-box domain"/>
    <property type="match status" value="1"/>
</dbReference>
<dbReference type="InterPro" id="IPR001810">
    <property type="entry name" value="F-box_dom"/>
</dbReference>
<dbReference type="Gene3D" id="3.40.50.300">
    <property type="entry name" value="P-loop containing nucleotide triphosphate hydrolases"/>
    <property type="match status" value="1"/>
</dbReference>
<evidence type="ECO:0000259" key="1">
    <source>
        <dbReference type="Pfam" id="PF12937"/>
    </source>
</evidence>
<organism evidence="2 3">
    <name type="scientific">Opisthorchis viverrini</name>
    <name type="common">Southeast Asian liver fluke</name>
    <dbReference type="NCBI Taxonomy" id="6198"/>
    <lineage>
        <taxon>Eukaryota</taxon>
        <taxon>Metazoa</taxon>
        <taxon>Spiralia</taxon>
        <taxon>Lophotrochozoa</taxon>
        <taxon>Platyhelminthes</taxon>
        <taxon>Trematoda</taxon>
        <taxon>Digenea</taxon>
        <taxon>Opisthorchiida</taxon>
        <taxon>Opisthorchiata</taxon>
        <taxon>Opisthorchiidae</taxon>
        <taxon>Opisthorchis</taxon>
    </lineage>
</organism>
<name>A0A1S8WX63_OPIVI</name>
<dbReference type="Proteomes" id="UP000243686">
    <property type="component" value="Unassembled WGS sequence"/>
</dbReference>
<feature type="domain" description="F-box" evidence="1">
    <location>
        <begin position="16"/>
        <end position="46"/>
    </location>
</feature>
<dbReference type="Gene3D" id="1.20.1280.50">
    <property type="match status" value="1"/>
</dbReference>
<evidence type="ECO:0000313" key="2">
    <source>
        <dbReference type="EMBL" id="OON19056.1"/>
    </source>
</evidence>
<keyword evidence="3" id="KW-1185">Reference proteome</keyword>
<sequence length="463" mass="52663">MWLRPSVHLLLPYVREFLSCEDLRSCALVCRQWNILASDNVLWSRKLTKLVQTKWSVVVCNQPYAIDKKLLGLYERDPQSFYFRFQKYVPLSLVKQSYVTGPESSIPGAYAFKSAILPRFIPHWWNEDERNLLHRSTGGVQGSLNQEYRFAVLGSGLDRNLSTNLFARLLNGRVGPFELLQIFPGRLGYGGGLSLRAHGYAQANVLDTSMRPQEAYPPIIADDFQSDDGASPRVSAKRTHVYRHRRSKHHSARSPYVEDALDALSVGSRVEDKNQPKDLIFDLVLLYADMNERHNENKDELRRILTSRLFLQPRAPATGERRLFELEFREELDPVMKTINGLIYAVESKVPNTHLIYSHYELKAALRKVAPRIPVVVLYISSESESDLCNTSGSDGNMDQSILFLLDALGLCTLSHPWRLQKCMDNDLLAILQSALWMRAHLSSGRRVCLSALTSSLARGTTR</sequence>
<dbReference type="EMBL" id="KV893625">
    <property type="protein sequence ID" value="OON19056.1"/>
    <property type="molecule type" value="Genomic_DNA"/>
</dbReference>
<dbReference type="Pfam" id="PF12937">
    <property type="entry name" value="F-box-like"/>
    <property type="match status" value="1"/>
</dbReference>
<accession>A0A1S8WX63</accession>
<evidence type="ECO:0000313" key="3">
    <source>
        <dbReference type="Proteomes" id="UP000243686"/>
    </source>
</evidence>
<proteinExistence type="predicted"/>
<dbReference type="AlphaFoldDB" id="A0A1S8WX63"/>